<comment type="caution">
    <text evidence="5">The sequence shown here is derived from an EMBL/GenBank/DDBJ whole genome shotgun (WGS) entry which is preliminary data.</text>
</comment>
<evidence type="ECO:0000313" key="5">
    <source>
        <dbReference type="EMBL" id="GCE17513.1"/>
    </source>
</evidence>
<feature type="transmembrane region" description="Helical" evidence="3">
    <location>
        <begin position="236"/>
        <end position="256"/>
    </location>
</feature>
<evidence type="ECO:0000256" key="3">
    <source>
        <dbReference type="SAM" id="Phobius"/>
    </source>
</evidence>
<keyword evidence="3" id="KW-1133">Transmembrane helix</keyword>
<keyword evidence="3" id="KW-0812">Transmembrane</keyword>
<feature type="transmembrane region" description="Helical" evidence="3">
    <location>
        <begin position="120"/>
        <end position="137"/>
    </location>
</feature>
<evidence type="ECO:0000313" key="6">
    <source>
        <dbReference type="Proteomes" id="UP000287188"/>
    </source>
</evidence>
<feature type="region of interest" description="Disordered" evidence="2">
    <location>
        <begin position="1"/>
        <end position="22"/>
    </location>
</feature>
<dbReference type="GO" id="GO:0016020">
    <property type="term" value="C:membrane"/>
    <property type="evidence" value="ECO:0007669"/>
    <property type="project" value="InterPro"/>
</dbReference>
<dbReference type="InterPro" id="IPR037185">
    <property type="entry name" value="EmrE-like"/>
</dbReference>
<dbReference type="RefSeq" id="WP_126549185.1">
    <property type="nucleotide sequence ID" value="NZ_BIFS01000001.1"/>
</dbReference>
<evidence type="ECO:0000256" key="2">
    <source>
        <dbReference type="SAM" id="MobiDB-lite"/>
    </source>
</evidence>
<accession>A0A402AEJ8</accession>
<feature type="domain" description="EamA" evidence="4">
    <location>
        <begin position="30"/>
        <end position="159"/>
    </location>
</feature>
<comment type="similarity">
    <text evidence="1">Belongs to the EamA transporter family.</text>
</comment>
<proteinExistence type="inferred from homology"/>
<dbReference type="Gene3D" id="1.10.3730.20">
    <property type="match status" value="1"/>
</dbReference>
<feature type="domain" description="EamA" evidence="4">
    <location>
        <begin position="178"/>
        <end position="311"/>
    </location>
</feature>
<evidence type="ECO:0000256" key="1">
    <source>
        <dbReference type="ARBA" id="ARBA00007362"/>
    </source>
</evidence>
<feature type="transmembrane region" description="Helical" evidence="3">
    <location>
        <begin position="294"/>
        <end position="311"/>
    </location>
</feature>
<feature type="transmembrane region" description="Helical" evidence="3">
    <location>
        <begin position="30"/>
        <end position="48"/>
    </location>
</feature>
<keyword evidence="3" id="KW-0472">Membrane</keyword>
<dbReference type="OrthoDB" id="152892at2"/>
<protein>
    <submittedName>
        <fullName evidence="5">Permease</fullName>
    </submittedName>
</protein>
<feature type="transmembrane region" description="Helical" evidence="3">
    <location>
        <begin position="182"/>
        <end position="199"/>
    </location>
</feature>
<organism evidence="5 6">
    <name type="scientific">Dictyobacter kobayashii</name>
    <dbReference type="NCBI Taxonomy" id="2014872"/>
    <lineage>
        <taxon>Bacteria</taxon>
        <taxon>Bacillati</taxon>
        <taxon>Chloroflexota</taxon>
        <taxon>Ktedonobacteria</taxon>
        <taxon>Ktedonobacterales</taxon>
        <taxon>Dictyobacteraceae</taxon>
        <taxon>Dictyobacter</taxon>
    </lineage>
</organism>
<dbReference type="Pfam" id="PF00892">
    <property type="entry name" value="EamA"/>
    <property type="match status" value="2"/>
</dbReference>
<keyword evidence="6" id="KW-1185">Reference proteome</keyword>
<dbReference type="InterPro" id="IPR000620">
    <property type="entry name" value="EamA_dom"/>
</dbReference>
<dbReference type="Proteomes" id="UP000287188">
    <property type="component" value="Unassembled WGS sequence"/>
</dbReference>
<dbReference type="PANTHER" id="PTHR22911">
    <property type="entry name" value="ACYL-MALONYL CONDENSING ENZYME-RELATED"/>
    <property type="match status" value="1"/>
</dbReference>
<name>A0A402AEJ8_9CHLR</name>
<reference evidence="6" key="1">
    <citation type="submission" date="2018-12" db="EMBL/GenBank/DDBJ databases">
        <title>Tengunoibacter tsumagoiensis gen. nov., sp. nov., Dictyobacter kobayashii sp. nov., D. alpinus sp. nov., and D. joshuensis sp. nov. and description of Dictyobacteraceae fam. nov. within the order Ktedonobacterales isolated from Tengu-no-mugimeshi.</title>
        <authorList>
            <person name="Wang C.M."/>
            <person name="Zheng Y."/>
            <person name="Sakai Y."/>
            <person name="Toyoda A."/>
            <person name="Minakuchi Y."/>
            <person name="Abe K."/>
            <person name="Yokota A."/>
            <person name="Yabe S."/>
        </authorList>
    </citation>
    <scope>NUCLEOTIDE SEQUENCE [LARGE SCALE GENOMIC DNA]</scope>
    <source>
        <strain evidence="6">Uno11</strain>
    </source>
</reference>
<feature type="transmembrane region" description="Helical" evidence="3">
    <location>
        <begin position="89"/>
        <end position="108"/>
    </location>
</feature>
<feature type="transmembrane region" description="Helical" evidence="3">
    <location>
        <begin position="60"/>
        <end position="77"/>
    </location>
</feature>
<dbReference type="EMBL" id="BIFS01000001">
    <property type="protein sequence ID" value="GCE17513.1"/>
    <property type="molecule type" value="Genomic_DNA"/>
</dbReference>
<feature type="transmembrane region" description="Helical" evidence="3">
    <location>
        <begin position="146"/>
        <end position="162"/>
    </location>
</feature>
<sequence>MKAKSTASTTGQTEHPASAEESSVSTQRNGLLYVVVAVLFFATSPVFIRWSQPFHAVEIAFWRLAIAALLVVVLGLLTRQQMGIRRRELPRFLLYGLVTALHFFFYIASLNYTTTAHSLALTYTSPIFVTLLSTLFLRESLPLRKLLGMSIAVIGVAIMAGFEPHYTSCSLNGQCMVLGDGLALLSGLCYGIYSIIGRSERGRHPLFRYTAHVYGLAALWLLPVMLFFAFQHAYPLPAIAAICALGIFPLGLGHTLYNAALRKVHATYANLIATQEVTMGIILSVIFLHDIPSLSTVIGVLVTLGGIISVLL</sequence>
<feature type="transmembrane region" description="Helical" evidence="3">
    <location>
        <begin position="211"/>
        <end position="230"/>
    </location>
</feature>
<dbReference type="AlphaFoldDB" id="A0A402AEJ8"/>
<feature type="transmembrane region" description="Helical" evidence="3">
    <location>
        <begin position="268"/>
        <end position="288"/>
    </location>
</feature>
<gene>
    <name evidence="5" type="ORF">KDK_13130</name>
</gene>
<evidence type="ECO:0000259" key="4">
    <source>
        <dbReference type="Pfam" id="PF00892"/>
    </source>
</evidence>
<dbReference type="SUPFAM" id="SSF103481">
    <property type="entry name" value="Multidrug resistance efflux transporter EmrE"/>
    <property type="match status" value="2"/>
</dbReference>